<dbReference type="EMBL" id="MU629699">
    <property type="protein sequence ID" value="KAJ1255459.1"/>
    <property type="molecule type" value="Genomic_DNA"/>
</dbReference>
<proteinExistence type="predicted"/>
<organism evidence="1 2">
    <name type="scientific">Paspalum vaginatum</name>
    <name type="common">seashore paspalum</name>
    <dbReference type="NCBI Taxonomy" id="158149"/>
    <lineage>
        <taxon>Eukaryota</taxon>
        <taxon>Viridiplantae</taxon>
        <taxon>Streptophyta</taxon>
        <taxon>Embryophyta</taxon>
        <taxon>Tracheophyta</taxon>
        <taxon>Spermatophyta</taxon>
        <taxon>Magnoliopsida</taxon>
        <taxon>Liliopsida</taxon>
        <taxon>Poales</taxon>
        <taxon>Poaceae</taxon>
        <taxon>PACMAD clade</taxon>
        <taxon>Panicoideae</taxon>
        <taxon>Andropogonodae</taxon>
        <taxon>Paspaleae</taxon>
        <taxon>Paspalinae</taxon>
        <taxon>Paspalum</taxon>
    </lineage>
</organism>
<dbReference type="AlphaFoldDB" id="A0A9W8CDM3"/>
<gene>
    <name evidence="1" type="ORF">BS78_K215100</name>
</gene>
<reference evidence="1 2" key="1">
    <citation type="submission" date="2022-10" db="EMBL/GenBank/DDBJ databases">
        <title>WGS assembly of Paspalum vaginatum 540-79.</title>
        <authorList>
            <person name="Sun G."/>
            <person name="Wase N."/>
            <person name="Shu S."/>
            <person name="Jenkins J."/>
            <person name="Zhou B."/>
            <person name="Torres-Rodriguez J."/>
            <person name="Chen C."/>
            <person name="Sandor L."/>
            <person name="Plott C."/>
            <person name="Yoshinga Y."/>
            <person name="Daum C."/>
            <person name="Qi P."/>
            <person name="Barry K."/>
            <person name="Lipzen A."/>
            <person name="Berry L."/>
            <person name="Pedersen C."/>
            <person name="Gottilla T."/>
            <person name="Foltz A."/>
            <person name="Yu H."/>
            <person name="O'Malley R."/>
            <person name="Zhang C."/>
            <person name="Devos K."/>
            <person name="Sigmon B."/>
            <person name="Yu B."/>
            <person name="Obata T."/>
            <person name="Schmutz J."/>
            <person name="Schnable J."/>
        </authorList>
    </citation>
    <scope>NUCLEOTIDE SEQUENCE [LARGE SCALE GENOMIC DNA]</scope>
    <source>
        <strain evidence="2">cv. 540-79</strain>
    </source>
</reference>
<protein>
    <recommendedName>
        <fullName evidence="3">DUF4283 domain-containing protein</fullName>
    </recommendedName>
</protein>
<dbReference type="PANTHER" id="PTHR33170:SF41">
    <property type="entry name" value="CCHC-TYPE DOMAIN-CONTAINING PROTEIN"/>
    <property type="match status" value="1"/>
</dbReference>
<dbReference type="Proteomes" id="UP001164776">
    <property type="component" value="Unassembled WGS sequence"/>
</dbReference>
<evidence type="ECO:0000313" key="1">
    <source>
        <dbReference type="EMBL" id="KAJ1255459.1"/>
    </source>
</evidence>
<comment type="caution">
    <text evidence="1">The sequence shown here is derived from an EMBL/GenBank/DDBJ whole genome shotgun (WGS) entry which is preliminary data.</text>
</comment>
<keyword evidence="2" id="KW-1185">Reference proteome</keyword>
<evidence type="ECO:0008006" key="3">
    <source>
        <dbReference type="Google" id="ProtNLM"/>
    </source>
</evidence>
<dbReference type="PANTHER" id="PTHR33170">
    <property type="entry name" value="DUF4283 DOMAIN-CONTAINING PROTEIN-RELATED"/>
    <property type="match status" value="1"/>
</dbReference>
<sequence length="264" mass="28812">MFDTRSSGVTAMNIQVPASSGNAALQNAPHQETDGAKSGFKISAGSSSTAGKQNKPYCYRCFTKGHAITVCSTVLCCDICDSDEHHTKACPYSKGAKPTAIPCGYAVDGLGFYYIPYNGKQKDTSDSKSAMVKVSEGSLTVSQFTAELQRLLPGTHKWILEVVGENTFVTSFPSEADLQRMIIWGPVEAKCTKAKMEFSERKDADEWKYAIPKVWIQFRGLSKELRDFPTIWAIGSILGATRKVDMKFTITFRKGKTPGGSAES</sequence>
<name>A0A9W8CDM3_9POAL</name>
<dbReference type="OrthoDB" id="695829at2759"/>
<evidence type="ECO:0000313" key="2">
    <source>
        <dbReference type="Proteomes" id="UP001164776"/>
    </source>
</evidence>
<accession>A0A9W8CDM3</accession>